<dbReference type="Proteomes" id="UP001230328">
    <property type="component" value="Unassembled WGS sequence"/>
</dbReference>
<comment type="similarity">
    <text evidence="1 2">Belongs to the cytochrome P450 family.</text>
</comment>
<proteinExistence type="inferred from homology"/>
<dbReference type="PANTHER" id="PTHR46696:SF1">
    <property type="entry name" value="CYTOCHROME P450 YJIB-RELATED"/>
    <property type="match status" value="1"/>
</dbReference>
<organism evidence="3 4">
    <name type="scientific">Streptomyces umbrinus</name>
    <dbReference type="NCBI Taxonomy" id="67370"/>
    <lineage>
        <taxon>Bacteria</taxon>
        <taxon>Bacillati</taxon>
        <taxon>Actinomycetota</taxon>
        <taxon>Actinomycetes</taxon>
        <taxon>Kitasatosporales</taxon>
        <taxon>Streptomycetaceae</taxon>
        <taxon>Streptomyces</taxon>
        <taxon>Streptomyces phaeochromogenes group</taxon>
    </lineage>
</organism>
<evidence type="ECO:0000313" key="4">
    <source>
        <dbReference type="Proteomes" id="UP001230328"/>
    </source>
</evidence>
<dbReference type="PRINTS" id="PR00359">
    <property type="entry name" value="BP450"/>
</dbReference>
<dbReference type="Pfam" id="PF00067">
    <property type="entry name" value="p450"/>
    <property type="match status" value="1"/>
</dbReference>
<keyword evidence="2" id="KW-0349">Heme</keyword>
<dbReference type="PANTHER" id="PTHR46696">
    <property type="entry name" value="P450, PUTATIVE (EUROFUNG)-RELATED"/>
    <property type="match status" value="1"/>
</dbReference>
<protein>
    <submittedName>
        <fullName evidence="3">Cytochrome P450</fullName>
    </submittedName>
</protein>
<keyword evidence="2" id="KW-0560">Oxidoreductase</keyword>
<keyword evidence="4" id="KW-1185">Reference proteome</keyword>
<dbReference type="InterPro" id="IPR036396">
    <property type="entry name" value="Cyt_P450_sf"/>
</dbReference>
<accession>A0ABU0SMF7</accession>
<name>A0ABU0SMF7_9ACTN</name>
<dbReference type="SUPFAM" id="SSF48264">
    <property type="entry name" value="Cytochrome P450"/>
    <property type="match status" value="1"/>
</dbReference>
<dbReference type="EMBL" id="JAUSZI010000002">
    <property type="protein sequence ID" value="MDQ1024733.1"/>
    <property type="molecule type" value="Genomic_DNA"/>
</dbReference>
<keyword evidence="2" id="KW-0479">Metal-binding</keyword>
<dbReference type="Gene3D" id="1.10.630.10">
    <property type="entry name" value="Cytochrome P450"/>
    <property type="match status" value="1"/>
</dbReference>
<dbReference type="InterPro" id="IPR001128">
    <property type="entry name" value="Cyt_P450"/>
</dbReference>
<reference evidence="3 4" key="1">
    <citation type="submission" date="2023-07" db="EMBL/GenBank/DDBJ databases">
        <title>Comparative genomics of wheat-associated soil bacteria to identify genetic determinants of phenazine resistance.</title>
        <authorList>
            <person name="Mouncey N."/>
        </authorList>
    </citation>
    <scope>NUCLEOTIDE SEQUENCE [LARGE SCALE GENOMIC DNA]</scope>
    <source>
        <strain evidence="3 4">V2I4</strain>
    </source>
</reference>
<dbReference type="RefSeq" id="WP_307520016.1">
    <property type="nucleotide sequence ID" value="NZ_JAUSZI010000002.1"/>
</dbReference>
<gene>
    <name evidence="3" type="ORF">QF035_002315</name>
</gene>
<sequence length="372" mass="40386">MRKDELLGVWVVTGFADVSRLLMSPALSSAWPAQGTTELHSSGSCDRESRSRTSDTVRRWFMFKDGGGHATLRKLMAPVFTTERISQVRPYVEGVVAELLAAHDTDDVLDVMADLAIPLSSRVICHVLGLSESVAPQLHGWAQDIAALLIADYQPEVVRRGDRALREIEDVIEEALDCGEARETSGLRVLQHAVRDGLIDQADVPATASLLVYAGYETTSTFIGKAVRALIHSGKWRSLNHQATSSTVEELLRFDTSVQQVARIAAHSVTVGGQRIEAGDLVLLMLGAANRDESLFAEPDVLSPGRSIPRQLTFGQGPHYCLGAGLARLETEVVLAALAARWTSVRLAAPPVTRSHNGVNMLESLKIRVEPC</sequence>
<dbReference type="InterPro" id="IPR002397">
    <property type="entry name" value="Cyt_P450_B"/>
</dbReference>
<dbReference type="PRINTS" id="PR00385">
    <property type="entry name" value="P450"/>
</dbReference>
<dbReference type="InterPro" id="IPR017972">
    <property type="entry name" value="Cyt_P450_CS"/>
</dbReference>
<dbReference type="PROSITE" id="PS00086">
    <property type="entry name" value="CYTOCHROME_P450"/>
    <property type="match status" value="1"/>
</dbReference>
<evidence type="ECO:0000313" key="3">
    <source>
        <dbReference type="EMBL" id="MDQ1024733.1"/>
    </source>
</evidence>
<evidence type="ECO:0000256" key="1">
    <source>
        <dbReference type="ARBA" id="ARBA00010617"/>
    </source>
</evidence>
<keyword evidence="2" id="KW-0408">Iron</keyword>
<comment type="caution">
    <text evidence="3">The sequence shown here is derived from an EMBL/GenBank/DDBJ whole genome shotgun (WGS) entry which is preliminary data.</text>
</comment>
<evidence type="ECO:0000256" key="2">
    <source>
        <dbReference type="RuleBase" id="RU000461"/>
    </source>
</evidence>
<keyword evidence="2" id="KW-0503">Monooxygenase</keyword>